<protein>
    <recommendedName>
        <fullName evidence="3">CBS domain-containing protein</fullName>
    </recommendedName>
</protein>
<name>A0ABV7ZE80_9DEIO</name>
<keyword evidence="2" id="KW-1185">Reference proteome</keyword>
<comment type="caution">
    <text evidence="1">The sequence shown here is derived from an EMBL/GenBank/DDBJ whole genome shotgun (WGS) entry which is preliminary data.</text>
</comment>
<dbReference type="Proteomes" id="UP001595803">
    <property type="component" value="Unassembled WGS sequence"/>
</dbReference>
<dbReference type="EMBL" id="JBHRZG010000024">
    <property type="protein sequence ID" value="MFC3835295.1"/>
    <property type="molecule type" value="Genomic_DNA"/>
</dbReference>
<organism evidence="1 2">
    <name type="scientific">Deinococcus rufus</name>
    <dbReference type="NCBI Taxonomy" id="2136097"/>
    <lineage>
        <taxon>Bacteria</taxon>
        <taxon>Thermotogati</taxon>
        <taxon>Deinococcota</taxon>
        <taxon>Deinococci</taxon>
        <taxon>Deinococcales</taxon>
        <taxon>Deinococcaceae</taxon>
        <taxon>Deinococcus</taxon>
    </lineage>
</organism>
<evidence type="ECO:0000313" key="1">
    <source>
        <dbReference type="EMBL" id="MFC3835295.1"/>
    </source>
</evidence>
<sequence length="122" mass="13240">MILLGRSLVVNLIPAVQETLEVISRRAGRPLHAPLVVDERGRPVLQIVTADGVVGRVLPADDVVRDLLYVRGRLEPTVHAHLQDGLTGDEHHATRCLVACLRSRAVLSALQRLVAGLLRAPT</sequence>
<accession>A0ABV7ZE80</accession>
<evidence type="ECO:0008006" key="3">
    <source>
        <dbReference type="Google" id="ProtNLM"/>
    </source>
</evidence>
<proteinExistence type="predicted"/>
<reference evidence="2" key="1">
    <citation type="journal article" date="2019" name="Int. J. Syst. Evol. Microbiol.">
        <title>The Global Catalogue of Microorganisms (GCM) 10K type strain sequencing project: providing services to taxonomists for standard genome sequencing and annotation.</title>
        <authorList>
            <consortium name="The Broad Institute Genomics Platform"/>
            <consortium name="The Broad Institute Genome Sequencing Center for Infectious Disease"/>
            <person name="Wu L."/>
            <person name="Ma J."/>
        </authorList>
    </citation>
    <scope>NUCLEOTIDE SEQUENCE [LARGE SCALE GENOMIC DNA]</scope>
    <source>
        <strain evidence="2">CCTCC AB 2017081</strain>
    </source>
</reference>
<dbReference type="RefSeq" id="WP_380103436.1">
    <property type="nucleotide sequence ID" value="NZ_JBHRZG010000024.1"/>
</dbReference>
<gene>
    <name evidence="1" type="ORF">ACFOSB_20735</name>
</gene>
<evidence type="ECO:0000313" key="2">
    <source>
        <dbReference type="Proteomes" id="UP001595803"/>
    </source>
</evidence>